<dbReference type="AlphaFoldDB" id="A0A8T4GXT7"/>
<dbReference type="Proteomes" id="UP000823736">
    <property type="component" value="Unassembled WGS sequence"/>
</dbReference>
<dbReference type="EMBL" id="JAGGLC010000001">
    <property type="protein sequence ID" value="MBP1986028.1"/>
    <property type="molecule type" value="Genomic_DNA"/>
</dbReference>
<proteinExistence type="predicted"/>
<evidence type="ECO:0000313" key="1">
    <source>
        <dbReference type="EMBL" id="MBP1986028.1"/>
    </source>
</evidence>
<gene>
    <name evidence="1" type="ORF">J2753_000501</name>
</gene>
<protein>
    <submittedName>
        <fullName evidence="1">Uncharacterized protein</fullName>
    </submittedName>
</protein>
<keyword evidence="2" id="KW-1185">Reference proteome</keyword>
<comment type="caution">
    <text evidence="1">The sequence shown here is derived from an EMBL/GenBank/DDBJ whole genome shotgun (WGS) entry which is preliminary data.</text>
</comment>
<organism evidence="1 2">
    <name type="scientific">Halolamina salifodinae</name>
    <dbReference type="NCBI Taxonomy" id="1202767"/>
    <lineage>
        <taxon>Archaea</taxon>
        <taxon>Methanobacteriati</taxon>
        <taxon>Methanobacteriota</taxon>
        <taxon>Stenosarchaea group</taxon>
        <taxon>Halobacteria</taxon>
        <taxon>Halobacteriales</taxon>
        <taxon>Haloferacaceae</taxon>
    </lineage>
</organism>
<sequence>MLFSRCSQSISTLVEVPDGGADDSLLSVSSTRTLRW</sequence>
<name>A0A8T4GXT7_9EURY</name>
<evidence type="ECO:0000313" key="2">
    <source>
        <dbReference type="Proteomes" id="UP000823736"/>
    </source>
</evidence>
<reference evidence="1" key="1">
    <citation type="submission" date="2021-03" db="EMBL/GenBank/DDBJ databases">
        <title>Genomic Encyclopedia of Type Strains, Phase IV (KMG-IV): sequencing the most valuable type-strain genomes for metagenomic binning, comparative biology and taxonomic classification.</title>
        <authorList>
            <person name="Goeker M."/>
        </authorList>
    </citation>
    <scope>NUCLEOTIDE SEQUENCE</scope>
    <source>
        <strain evidence="1">DSM 26232</strain>
    </source>
</reference>
<accession>A0A8T4GXT7</accession>